<dbReference type="InterPro" id="IPR029063">
    <property type="entry name" value="SAM-dependent_MTases_sf"/>
</dbReference>
<dbReference type="Proteomes" id="UP000320421">
    <property type="component" value="Chromosome"/>
</dbReference>
<reference evidence="5 6" key="1">
    <citation type="submission" date="2019-02" db="EMBL/GenBank/DDBJ databases">
        <title>Deep-cultivation of Planctomycetes and their phenomic and genomic characterization uncovers novel biology.</title>
        <authorList>
            <person name="Wiegand S."/>
            <person name="Jogler M."/>
            <person name="Boedeker C."/>
            <person name="Pinto D."/>
            <person name="Vollmers J."/>
            <person name="Rivas-Marin E."/>
            <person name="Kohn T."/>
            <person name="Peeters S.H."/>
            <person name="Heuer A."/>
            <person name="Rast P."/>
            <person name="Oberbeckmann S."/>
            <person name="Bunk B."/>
            <person name="Jeske O."/>
            <person name="Meyerdierks A."/>
            <person name="Storesund J.E."/>
            <person name="Kallscheuer N."/>
            <person name="Luecker S."/>
            <person name="Lage O.M."/>
            <person name="Pohl T."/>
            <person name="Merkel B.J."/>
            <person name="Hornburger P."/>
            <person name="Mueller R.-W."/>
            <person name="Bruemmer F."/>
            <person name="Labrenz M."/>
            <person name="Spormann A.M."/>
            <person name="Op den Camp H."/>
            <person name="Overmann J."/>
            <person name="Amann R."/>
            <person name="Jetten M.S.M."/>
            <person name="Mascher T."/>
            <person name="Medema M.H."/>
            <person name="Devos D.P."/>
            <person name="Kaster A.-K."/>
            <person name="Ovreas L."/>
            <person name="Rohde M."/>
            <person name="Galperin M.Y."/>
            <person name="Jogler C."/>
        </authorList>
    </citation>
    <scope>NUCLEOTIDE SEQUENCE [LARGE SCALE GENOMIC DNA]</scope>
    <source>
        <strain evidence="5 6">HG66A1</strain>
    </source>
</reference>
<dbReference type="PANTHER" id="PTHR47816">
    <property type="entry name" value="RIBOSOMAL RNA SMALL SUBUNIT METHYLTRANSFERASE C"/>
    <property type="match status" value="1"/>
</dbReference>
<dbReference type="GO" id="GO:0005840">
    <property type="term" value="C:ribosome"/>
    <property type="evidence" value="ECO:0007669"/>
    <property type="project" value="UniProtKB-KW"/>
</dbReference>
<dbReference type="InterPro" id="IPR007848">
    <property type="entry name" value="Small_mtfrase_dom"/>
</dbReference>
<dbReference type="GO" id="GO:0032259">
    <property type="term" value="P:methylation"/>
    <property type="evidence" value="ECO:0007669"/>
    <property type="project" value="UniProtKB-KW"/>
</dbReference>
<keyword evidence="6" id="KW-1185">Reference proteome</keyword>
<evidence type="ECO:0000313" key="5">
    <source>
        <dbReference type="EMBL" id="QDT20439.1"/>
    </source>
</evidence>
<accession>A0A517PM41</accession>
<protein>
    <submittedName>
        <fullName evidence="5">50S ribosomal protein L3 glutamine methyltransferase</fullName>
        <ecNumber evidence="5">2.1.1.-</ecNumber>
    </submittedName>
</protein>
<dbReference type="RefSeq" id="WP_145183238.1">
    <property type="nucleotide sequence ID" value="NZ_CP036266.1"/>
</dbReference>
<evidence type="ECO:0000256" key="1">
    <source>
        <dbReference type="ARBA" id="ARBA00022603"/>
    </source>
</evidence>
<dbReference type="OrthoDB" id="9764961at2"/>
<sequence length="366" mass="41316">MSRRSKKKQRSQKMQPPPEQLLLDFLEADWQPARALCFQTNLQPFTIELLQRPGLETQLDCFSFNKSVSTQIAEQVSELKSDETITISAGFQSLCDSELPETDYDAVLLPLSQQFSDEYVRDLTLSAVRSLGQGGTLTIASPRDKDYEYHKFLQSLFSKVTRVVSDAGIVYQGKKQQDAPEKKTFEDETAIREGERLLYAYTLPGVFSHRRPNQSARTLIKLMELTDESRILNYDCGSGIVAFAAAARCPNADIHAVDTNARAILCAEQGIAKNELTTVRTELITGEADIPEEAYDYLLTNKSYFTSEEQGEQFLQLCLRSLKPGGLLQFSTKQYQWYAHRLLDLFTDVAIDGAVHHFMLAARKPE</sequence>
<keyword evidence="5" id="KW-0687">Ribonucleoprotein</keyword>
<dbReference type="Gene3D" id="3.40.50.150">
    <property type="entry name" value="Vaccinia Virus protein VP39"/>
    <property type="match status" value="1"/>
</dbReference>
<dbReference type="AlphaFoldDB" id="A0A517PM41"/>
<evidence type="ECO:0000256" key="3">
    <source>
        <dbReference type="ARBA" id="ARBA00022691"/>
    </source>
</evidence>
<keyword evidence="3" id="KW-0949">S-adenosyl-L-methionine</keyword>
<name>A0A517PM41_9PLAN</name>
<keyword evidence="2 5" id="KW-0808">Transferase</keyword>
<gene>
    <name evidence="5" type="primary">prmB_1</name>
    <name evidence="5" type="ORF">HG66A1_22250</name>
</gene>
<keyword evidence="5" id="KW-0689">Ribosomal protein</keyword>
<dbReference type="EC" id="2.1.1.-" evidence="5"/>
<proteinExistence type="predicted"/>
<evidence type="ECO:0000256" key="2">
    <source>
        <dbReference type="ARBA" id="ARBA00022679"/>
    </source>
</evidence>
<dbReference type="InterPro" id="IPR046977">
    <property type="entry name" value="RsmC/RlmG"/>
</dbReference>
<dbReference type="EMBL" id="CP036266">
    <property type="protein sequence ID" value="QDT20439.1"/>
    <property type="molecule type" value="Genomic_DNA"/>
</dbReference>
<dbReference type="Pfam" id="PF05175">
    <property type="entry name" value="MTS"/>
    <property type="match status" value="1"/>
</dbReference>
<dbReference type="GO" id="GO:0008757">
    <property type="term" value="F:S-adenosylmethionine-dependent methyltransferase activity"/>
    <property type="evidence" value="ECO:0007669"/>
    <property type="project" value="InterPro"/>
</dbReference>
<keyword evidence="1 5" id="KW-0489">Methyltransferase</keyword>
<feature type="domain" description="Methyltransferase small" evidence="4">
    <location>
        <begin position="201"/>
        <end position="352"/>
    </location>
</feature>
<dbReference type="PANTHER" id="PTHR47816:SF4">
    <property type="entry name" value="RIBOSOMAL RNA SMALL SUBUNIT METHYLTRANSFERASE C"/>
    <property type="match status" value="1"/>
</dbReference>
<organism evidence="5 6">
    <name type="scientific">Gimesia chilikensis</name>
    <dbReference type="NCBI Taxonomy" id="2605989"/>
    <lineage>
        <taxon>Bacteria</taxon>
        <taxon>Pseudomonadati</taxon>
        <taxon>Planctomycetota</taxon>
        <taxon>Planctomycetia</taxon>
        <taxon>Planctomycetales</taxon>
        <taxon>Planctomycetaceae</taxon>
        <taxon>Gimesia</taxon>
    </lineage>
</organism>
<dbReference type="SUPFAM" id="SSF53335">
    <property type="entry name" value="S-adenosyl-L-methionine-dependent methyltransferases"/>
    <property type="match status" value="1"/>
</dbReference>
<evidence type="ECO:0000313" key="6">
    <source>
        <dbReference type="Proteomes" id="UP000320421"/>
    </source>
</evidence>
<dbReference type="CDD" id="cd02440">
    <property type="entry name" value="AdoMet_MTases"/>
    <property type="match status" value="1"/>
</dbReference>
<evidence type="ECO:0000259" key="4">
    <source>
        <dbReference type="Pfam" id="PF05175"/>
    </source>
</evidence>